<comment type="caution">
    <text evidence="3">The sequence shown here is derived from an EMBL/GenBank/DDBJ whole genome shotgun (WGS) entry which is preliminary data.</text>
</comment>
<name>A0ABW3U9D5_9GAMM</name>
<dbReference type="InterPro" id="IPR027417">
    <property type="entry name" value="P-loop_NTPase"/>
</dbReference>
<sequence>MPAGAPISNVPANVITGFLGVGKTTAIRHLLQSKPRDERWAVLVNEFGEVGVDGGLFGAEKDGEVFIREVPGGCMCCAAGLPMQVALNQLLARARPQRLLIEPTGLGHPREVLAALADAVRAGVLDLRATVTLVDARSLEDERYLRSETFQQQLAVADMVVANKSDLYRPGDLQNLQRFLEYSGNAAAASVQTVEQGRIDSDWLQGPSRFRATAEHDAQRLPQAHSAHTPASPDGEEPWPACGFHRLENSGEGYHSCGWLFDPALTFDYQRLFSLISGAGAERLKGVFITERGVFGFNKVDAVLSVMELDDTLDSRVEVIDRTRGDWDAMESDWLNTLSSD</sequence>
<dbReference type="InterPro" id="IPR051316">
    <property type="entry name" value="Zinc-reg_GTPase_activator"/>
</dbReference>
<evidence type="ECO:0000313" key="3">
    <source>
        <dbReference type="EMBL" id="MFD1216004.1"/>
    </source>
</evidence>
<dbReference type="PANTHER" id="PTHR13748">
    <property type="entry name" value="COBW-RELATED"/>
    <property type="match status" value="1"/>
</dbReference>
<proteinExistence type="predicted"/>
<dbReference type="Gene3D" id="3.40.50.300">
    <property type="entry name" value="P-loop containing nucleotide triphosphate hydrolases"/>
    <property type="match status" value="1"/>
</dbReference>
<dbReference type="PANTHER" id="PTHR13748:SF46">
    <property type="entry name" value="ZINC CHAPERONE YEIR"/>
    <property type="match status" value="1"/>
</dbReference>
<keyword evidence="4" id="KW-1185">Reference proteome</keyword>
<dbReference type="Pfam" id="PF02492">
    <property type="entry name" value="cobW"/>
    <property type="match status" value="1"/>
</dbReference>
<dbReference type="EMBL" id="JBHTLR010000005">
    <property type="protein sequence ID" value="MFD1216004.1"/>
    <property type="molecule type" value="Genomic_DNA"/>
</dbReference>
<reference evidence="4" key="1">
    <citation type="journal article" date="2019" name="Int. J. Syst. Evol. Microbiol.">
        <title>The Global Catalogue of Microorganisms (GCM) 10K type strain sequencing project: providing services to taxonomists for standard genome sequencing and annotation.</title>
        <authorList>
            <consortium name="The Broad Institute Genomics Platform"/>
            <consortium name="The Broad Institute Genome Sequencing Center for Infectious Disease"/>
            <person name="Wu L."/>
            <person name="Ma J."/>
        </authorList>
    </citation>
    <scope>NUCLEOTIDE SEQUENCE [LARGE SCALE GENOMIC DNA]</scope>
    <source>
        <strain evidence="4">CCUG 54356</strain>
    </source>
</reference>
<accession>A0ABW3U9D5</accession>
<dbReference type="RefSeq" id="WP_230436127.1">
    <property type="nucleotide sequence ID" value="NZ_CP087715.1"/>
</dbReference>
<gene>
    <name evidence="3" type="ORF">ACFQ2X_05280</name>
</gene>
<organism evidence="3 4">
    <name type="scientific">Microbulbifer celer</name>
    <dbReference type="NCBI Taxonomy" id="435905"/>
    <lineage>
        <taxon>Bacteria</taxon>
        <taxon>Pseudomonadati</taxon>
        <taxon>Pseudomonadota</taxon>
        <taxon>Gammaproteobacteria</taxon>
        <taxon>Cellvibrionales</taxon>
        <taxon>Microbulbiferaceae</taxon>
        <taxon>Microbulbifer</taxon>
    </lineage>
</organism>
<evidence type="ECO:0000256" key="1">
    <source>
        <dbReference type="SAM" id="MobiDB-lite"/>
    </source>
</evidence>
<evidence type="ECO:0000259" key="2">
    <source>
        <dbReference type="Pfam" id="PF02492"/>
    </source>
</evidence>
<dbReference type="CDD" id="cd03112">
    <property type="entry name" value="CobW-like"/>
    <property type="match status" value="1"/>
</dbReference>
<evidence type="ECO:0000313" key="4">
    <source>
        <dbReference type="Proteomes" id="UP001597264"/>
    </source>
</evidence>
<dbReference type="Proteomes" id="UP001597264">
    <property type="component" value="Unassembled WGS sequence"/>
</dbReference>
<dbReference type="InterPro" id="IPR003495">
    <property type="entry name" value="CobW/HypB/UreG_nucleotide-bd"/>
</dbReference>
<dbReference type="SUPFAM" id="SSF52540">
    <property type="entry name" value="P-loop containing nucleoside triphosphate hydrolases"/>
    <property type="match status" value="1"/>
</dbReference>
<feature type="region of interest" description="Disordered" evidence="1">
    <location>
        <begin position="214"/>
        <end position="240"/>
    </location>
</feature>
<protein>
    <submittedName>
        <fullName evidence="3">CobW family GTP-binding protein</fullName>
    </submittedName>
</protein>
<feature type="domain" description="CobW/HypB/UreG nucleotide-binding" evidence="2">
    <location>
        <begin position="11"/>
        <end position="176"/>
    </location>
</feature>